<dbReference type="InterPro" id="IPR029044">
    <property type="entry name" value="Nucleotide-diphossugar_trans"/>
</dbReference>
<evidence type="ECO:0000313" key="3">
    <source>
        <dbReference type="Proteomes" id="UP000472320"/>
    </source>
</evidence>
<proteinExistence type="predicted"/>
<dbReference type="Gene3D" id="3.90.550.10">
    <property type="entry name" value="Spore Coat Polysaccharide Biosynthesis Protein SpsA, Chain A"/>
    <property type="match status" value="1"/>
</dbReference>
<dbReference type="GO" id="GO:0016740">
    <property type="term" value="F:transferase activity"/>
    <property type="evidence" value="ECO:0007669"/>
    <property type="project" value="UniProtKB-KW"/>
</dbReference>
<name>A0A6L6QPJ9_9BURK</name>
<dbReference type="SUPFAM" id="SSF53448">
    <property type="entry name" value="Nucleotide-diphospho-sugar transferases"/>
    <property type="match status" value="1"/>
</dbReference>
<gene>
    <name evidence="2" type="ORF">GM658_26270</name>
</gene>
<accession>A0A6L6QPJ9</accession>
<dbReference type="AlphaFoldDB" id="A0A6L6QPJ9"/>
<dbReference type="CDD" id="cd04196">
    <property type="entry name" value="GT_2_like_d"/>
    <property type="match status" value="1"/>
</dbReference>
<reference evidence="2 3" key="1">
    <citation type="submission" date="2019-11" db="EMBL/GenBank/DDBJ databases">
        <title>Type strains purchased from KCTC, JCM and DSMZ.</title>
        <authorList>
            <person name="Lu H."/>
        </authorList>
    </citation>
    <scope>NUCLEOTIDE SEQUENCE [LARGE SCALE GENOMIC DNA]</scope>
    <source>
        <strain evidence="2 3">JCM 31587</strain>
    </source>
</reference>
<sequence length="321" mass="35870">MGGLVDQLNAKNVGGPAKVAILLGTYNGQQYLAEQLDSFAIQTHDNWAVWASDDGSSDATRTILEGYQSKWPAGRLSLLSGPKAGFEANFLALICNKNIEADYYAYSDQDDIWEAEKLERAVHWLKSVPSDMPALYCGRTRLVDGDNKEIGLSPLFSRPPCFANALIQSIAGGNTMVFNQAARALMQVAGQQCSIITHDWWTYMVVTGCGGKVFYDEVPTLRYRQHGANVIGMNDGWRARFKRLGMQWQGRFRIWNNVHIEALGRLDSRLTAENREILRQFVAARKMSLLPRLFNLNRSGVHRQTRLGNIGLLAAAIFNKV</sequence>
<protein>
    <submittedName>
        <fullName evidence="2">Glycosyltransferase</fullName>
    </submittedName>
</protein>
<dbReference type="Proteomes" id="UP000472320">
    <property type="component" value="Unassembled WGS sequence"/>
</dbReference>
<dbReference type="InterPro" id="IPR001173">
    <property type="entry name" value="Glyco_trans_2-like"/>
</dbReference>
<dbReference type="EMBL" id="WNKX01000034">
    <property type="protein sequence ID" value="MTW14125.1"/>
    <property type="molecule type" value="Genomic_DNA"/>
</dbReference>
<keyword evidence="3" id="KW-1185">Reference proteome</keyword>
<dbReference type="Pfam" id="PF00535">
    <property type="entry name" value="Glycos_transf_2"/>
    <property type="match status" value="1"/>
</dbReference>
<keyword evidence="2" id="KW-0808">Transferase</keyword>
<dbReference type="OrthoDB" id="9816564at2"/>
<organism evidence="2 3">
    <name type="scientific">Massilia eburnea</name>
    <dbReference type="NCBI Taxonomy" id="1776165"/>
    <lineage>
        <taxon>Bacteria</taxon>
        <taxon>Pseudomonadati</taxon>
        <taxon>Pseudomonadota</taxon>
        <taxon>Betaproteobacteria</taxon>
        <taxon>Burkholderiales</taxon>
        <taxon>Oxalobacteraceae</taxon>
        <taxon>Telluria group</taxon>
        <taxon>Massilia</taxon>
    </lineage>
</organism>
<feature type="domain" description="Glycosyltransferase 2-like" evidence="1">
    <location>
        <begin position="23"/>
        <end position="156"/>
    </location>
</feature>
<comment type="caution">
    <text evidence="2">The sequence shown here is derived from an EMBL/GenBank/DDBJ whole genome shotgun (WGS) entry which is preliminary data.</text>
</comment>
<evidence type="ECO:0000259" key="1">
    <source>
        <dbReference type="Pfam" id="PF00535"/>
    </source>
</evidence>
<evidence type="ECO:0000313" key="2">
    <source>
        <dbReference type="EMBL" id="MTW14125.1"/>
    </source>
</evidence>